<dbReference type="PANTHER" id="PTHR43424">
    <property type="entry name" value="LOCUS PUTATIVE PROTEIN 1-RELATED"/>
    <property type="match status" value="1"/>
</dbReference>
<dbReference type="PANTHER" id="PTHR43424:SF1">
    <property type="entry name" value="LOCUS PUTATIVE PROTEIN 1-RELATED"/>
    <property type="match status" value="1"/>
</dbReference>
<dbReference type="AlphaFoldDB" id="A0A918RR41"/>
<dbReference type="Proteomes" id="UP000614811">
    <property type="component" value="Unassembled WGS sequence"/>
</dbReference>
<evidence type="ECO:0000313" key="2">
    <source>
        <dbReference type="EMBL" id="GHA06018.1"/>
    </source>
</evidence>
<comment type="caution">
    <text evidence="2">The sequence shown here is derived from an EMBL/GenBank/DDBJ whole genome shotgun (WGS) entry which is preliminary data.</text>
</comment>
<dbReference type="EMBL" id="BMXA01000002">
    <property type="protein sequence ID" value="GHA06018.1"/>
    <property type="molecule type" value="Genomic_DNA"/>
</dbReference>
<feature type="transmembrane region" description="Helical" evidence="1">
    <location>
        <begin position="253"/>
        <end position="272"/>
    </location>
</feature>
<reference evidence="2" key="2">
    <citation type="submission" date="2020-09" db="EMBL/GenBank/DDBJ databases">
        <authorList>
            <person name="Sun Q."/>
            <person name="Kim S."/>
        </authorList>
    </citation>
    <scope>NUCLEOTIDE SEQUENCE</scope>
    <source>
        <strain evidence="2">KCTC 12711</strain>
    </source>
</reference>
<protein>
    <recommendedName>
        <fullName evidence="4">Polysaccharide biosynthesis protein C-terminal domain-containing protein</fullName>
    </recommendedName>
</protein>
<feature type="transmembrane region" description="Helical" evidence="1">
    <location>
        <begin position="161"/>
        <end position="185"/>
    </location>
</feature>
<evidence type="ECO:0000313" key="3">
    <source>
        <dbReference type="Proteomes" id="UP000614811"/>
    </source>
</evidence>
<keyword evidence="1" id="KW-1133">Transmembrane helix</keyword>
<feature type="transmembrane region" description="Helical" evidence="1">
    <location>
        <begin position="197"/>
        <end position="218"/>
    </location>
</feature>
<dbReference type="InterPro" id="IPR052556">
    <property type="entry name" value="PolySynth_Transporter"/>
</dbReference>
<keyword evidence="1" id="KW-0472">Membrane</keyword>
<evidence type="ECO:0000256" key="1">
    <source>
        <dbReference type="SAM" id="Phobius"/>
    </source>
</evidence>
<sequence>MQAHQEYKQLAFCKIAQNVLSSIVRLTLILCDADIALFVYSIALDTVLLTTIYLFVNHKQRAYIAGWQTATVNQVWAITKNSLPVFFSSLSVILYTKMDQWMIAHMLGISQLGIYSTAVRTVEATYFIPVVTATVALPLLLKANKANSTTFLNLLRQLLTLMFYTGLAVTLFISLLSDEIVLFLFGPEYTDAASCLMLLSLATIFVYFGTITTPALIAINLENYIFIRTATAAVANFGLNFTLIPLYGINGAALATLISAFLAGFVFDSLAAKTRFLIPLKLRSASPKSLLRAIN</sequence>
<dbReference type="CDD" id="cd13128">
    <property type="entry name" value="MATE_Wzx_like"/>
    <property type="match status" value="1"/>
</dbReference>
<accession>A0A918RR41</accession>
<dbReference type="Pfam" id="PF13440">
    <property type="entry name" value="Polysacc_synt_3"/>
    <property type="match status" value="1"/>
</dbReference>
<proteinExistence type="predicted"/>
<organism evidence="2 3">
    <name type="scientific">Arenicella chitinivorans</name>
    <dbReference type="NCBI Taxonomy" id="1329800"/>
    <lineage>
        <taxon>Bacteria</taxon>
        <taxon>Pseudomonadati</taxon>
        <taxon>Pseudomonadota</taxon>
        <taxon>Gammaproteobacteria</taxon>
        <taxon>Arenicellales</taxon>
        <taxon>Arenicellaceae</taxon>
        <taxon>Arenicella</taxon>
    </lineage>
</organism>
<keyword evidence="3" id="KW-1185">Reference proteome</keyword>
<feature type="transmembrane region" description="Helical" evidence="1">
    <location>
        <begin position="124"/>
        <end position="141"/>
    </location>
</feature>
<feature type="transmembrane region" description="Helical" evidence="1">
    <location>
        <begin position="225"/>
        <end position="247"/>
    </location>
</feature>
<name>A0A918RR41_9GAMM</name>
<keyword evidence="1" id="KW-0812">Transmembrane</keyword>
<evidence type="ECO:0008006" key="4">
    <source>
        <dbReference type="Google" id="ProtNLM"/>
    </source>
</evidence>
<reference evidence="2" key="1">
    <citation type="journal article" date="2014" name="Int. J. Syst. Evol. Microbiol.">
        <title>Complete genome sequence of Corynebacterium casei LMG S-19264T (=DSM 44701T), isolated from a smear-ripened cheese.</title>
        <authorList>
            <consortium name="US DOE Joint Genome Institute (JGI-PGF)"/>
            <person name="Walter F."/>
            <person name="Albersmeier A."/>
            <person name="Kalinowski J."/>
            <person name="Ruckert C."/>
        </authorList>
    </citation>
    <scope>NUCLEOTIDE SEQUENCE</scope>
    <source>
        <strain evidence="2">KCTC 12711</strain>
    </source>
</reference>
<gene>
    <name evidence="2" type="ORF">GCM10008090_14570</name>
</gene>
<feature type="transmembrane region" description="Helical" evidence="1">
    <location>
        <begin position="35"/>
        <end position="56"/>
    </location>
</feature>